<protein>
    <submittedName>
        <fullName evidence="1">AlNc14C369G11088 protein</fullName>
    </submittedName>
</protein>
<sequence>MRSLSTSTAVSRSFFFSVQYFEDMVAARSNALLSLAVYCSILDLLHGKDRKFLERKWLHCNEASYGDSRTHRNMPFMSSSKSRR</sequence>
<reference evidence="1" key="1">
    <citation type="journal article" date="2011" name="PLoS Biol.">
        <title>Gene gain and loss during evolution of obligate parasitism in the white rust pathogen of Arabidopsis thaliana.</title>
        <authorList>
            <person name="Kemen E."/>
            <person name="Gardiner A."/>
            <person name="Schultz-Larsen T."/>
            <person name="Kemen A.C."/>
            <person name="Balmuth A.L."/>
            <person name="Robert-Seilaniantz A."/>
            <person name="Bailey K."/>
            <person name="Holub E."/>
            <person name="Studholme D.J."/>
            <person name="Maclean D."/>
            <person name="Jones J.D."/>
        </authorList>
    </citation>
    <scope>NUCLEOTIDE SEQUENCE</scope>
</reference>
<name>F0WY41_9STRA</name>
<evidence type="ECO:0000313" key="1">
    <source>
        <dbReference type="EMBL" id="CCA26391.1"/>
    </source>
</evidence>
<proteinExistence type="predicted"/>
<dbReference type="AlphaFoldDB" id="F0WY41"/>
<reference evidence="1" key="2">
    <citation type="submission" date="2011-02" db="EMBL/GenBank/DDBJ databases">
        <authorList>
            <person name="MacLean D."/>
        </authorList>
    </citation>
    <scope>NUCLEOTIDE SEQUENCE</scope>
</reference>
<dbReference type="EMBL" id="FR824414">
    <property type="protein sequence ID" value="CCA26391.1"/>
    <property type="molecule type" value="Genomic_DNA"/>
</dbReference>
<organism evidence="1">
    <name type="scientific">Albugo laibachii Nc14</name>
    <dbReference type="NCBI Taxonomy" id="890382"/>
    <lineage>
        <taxon>Eukaryota</taxon>
        <taxon>Sar</taxon>
        <taxon>Stramenopiles</taxon>
        <taxon>Oomycota</taxon>
        <taxon>Peronosporomycetes</taxon>
        <taxon>Albuginales</taxon>
        <taxon>Albuginaceae</taxon>
        <taxon>Albugo</taxon>
    </lineage>
</organism>
<gene>
    <name evidence="1" type="primary">AlNc14C369G11088</name>
    <name evidence="1" type="ORF">ALNC14_125350</name>
</gene>
<accession>F0WY41</accession>
<dbReference type="HOGENOM" id="CLU_2532161_0_0_1"/>